<evidence type="ECO:0000256" key="1">
    <source>
        <dbReference type="SAM" id="Phobius"/>
    </source>
</evidence>
<dbReference type="AlphaFoldDB" id="A0AA39NJ74"/>
<accession>A0AA39NJ74</accession>
<proteinExistence type="predicted"/>
<dbReference type="Proteomes" id="UP001175227">
    <property type="component" value="Unassembled WGS sequence"/>
</dbReference>
<keyword evidence="1" id="KW-1133">Transmembrane helix</keyword>
<keyword evidence="1" id="KW-0812">Transmembrane</keyword>
<keyword evidence="1" id="KW-0472">Membrane</keyword>
<dbReference type="EMBL" id="JAUEPR010000080">
    <property type="protein sequence ID" value="KAK0466657.1"/>
    <property type="molecule type" value="Genomic_DNA"/>
</dbReference>
<name>A0AA39NJ74_9AGAR</name>
<evidence type="ECO:0000313" key="2">
    <source>
        <dbReference type="EMBL" id="KAK0466657.1"/>
    </source>
</evidence>
<keyword evidence="3" id="KW-1185">Reference proteome</keyword>
<feature type="transmembrane region" description="Helical" evidence="1">
    <location>
        <begin position="118"/>
        <end position="135"/>
    </location>
</feature>
<evidence type="ECO:0000313" key="3">
    <source>
        <dbReference type="Proteomes" id="UP001175227"/>
    </source>
</evidence>
<protein>
    <submittedName>
        <fullName evidence="2">Uncharacterized protein</fullName>
    </submittedName>
</protein>
<comment type="caution">
    <text evidence="2">The sequence shown here is derived from an EMBL/GenBank/DDBJ whole genome shotgun (WGS) entry which is preliminary data.</text>
</comment>
<sequence length="175" mass="19558">MWATCPNIHNTTPSPLQTIALKLAEGLYLIVDEDMTALTVRQKSHTRLYHSESTSAGGISDDEKMNLSFYPLHLKIQKGWLHFAQRCKEGSSTVSEAGVRNVIPLNNLKLSVFRRTRTMLAMVFYFPYCVLIWVTENVGPSQNLVVDPCASGFGGSSSRFIPYLSSSLPFDFTHP</sequence>
<reference evidence="2" key="1">
    <citation type="submission" date="2023-06" db="EMBL/GenBank/DDBJ databases">
        <authorList>
            <consortium name="Lawrence Berkeley National Laboratory"/>
            <person name="Ahrendt S."/>
            <person name="Sahu N."/>
            <person name="Indic B."/>
            <person name="Wong-Bajracharya J."/>
            <person name="Merenyi Z."/>
            <person name="Ke H.-M."/>
            <person name="Monk M."/>
            <person name="Kocsube S."/>
            <person name="Drula E."/>
            <person name="Lipzen A."/>
            <person name="Balint B."/>
            <person name="Henrissat B."/>
            <person name="Andreopoulos B."/>
            <person name="Martin F.M."/>
            <person name="Harder C.B."/>
            <person name="Rigling D."/>
            <person name="Ford K.L."/>
            <person name="Foster G.D."/>
            <person name="Pangilinan J."/>
            <person name="Papanicolaou A."/>
            <person name="Barry K."/>
            <person name="LaButti K."/>
            <person name="Viragh M."/>
            <person name="Koriabine M."/>
            <person name="Yan M."/>
            <person name="Riley R."/>
            <person name="Champramary S."/>
            <person name="Plett K.L."/>
            <person name="Tsai I.J."/>
            <person name="Slot J."/>
            <person name="Sipos G."/>
            <person name="Plett J."/>
            <person name="Nagy L.G."/>
            <person name="Grigoriev I.V."/>
        </authorList>
    </citation>
    <scope>NUCLEOTIDE SEQUENCE</scope>
    <source>
        <strain evidence="2">ICMP 16352</strain>
    </source>
</reference>
<gene>
    <name evidence="2" type="ORF">IW261DRAFT_1574310</name>
</gene>
<organism evidence="2 3">
    <name type="scientific">Armillaria novae-zelandiae</name>
    <dbReference type="NCBI Taxonomy" id="153914"/>
    <lineage>
        <taxon>Eukaryota</taxon>
        <taxon>Fungi</taxon>
        <taxon>Dikarya</taxon>
        <taxon>Basidiomycota</taxon>
        <taxon>Agaricomycotina</taxon>
        <taxon>Agaricomycetes</taxon>
        <taxon>Agaricomycetidae</taxon>
        <taxon>Agaricales</taxon>
        <taxon>Marasmiineae</taxon>
        <taxon>Physalacriaceae</taxon>
        <taxon>Armillaria</taxon>
    </lineage>
</organism>